<evidence type="ECO:0000259" key="2">
    <source>
        <dbReference type="Pfam" id="PF02698"/>
    </source>
</evidence>
<sequence>MSARTSRPTTAGALALKARDALGWSWSVSAPMPLPMREPRRPAVGRLLMRLTVTVGLLGSLALACGFFAFVTAIERAERPPTGQADAIVVLTGGSQRIGDAIDLLANGHGRRLLISGVNERTSREEIARLNPNQQHWIDCCIDLDYRARNTIGNAIETRRWMRRHGFTSIAVVTSNYHMPRTLVELHHALDEGETVIAYPVVSDGFDVSRWWADPSAARLVGAEYLKFLVAWLRTQVESDPEQSHFAVLVGRRKPVKIVAERLMREMN</sequence>
<accession>A0A1I4I3N8</accession>
<feature type="transmembrane region" description="Helical" evidence="1">
    <location>
        <begin position="47"/>
        <end position="71"/>
    </location>
</feature>
<proteinExistence type="predicted"/>
<keyword evidence="1" id="KW-1133">Transmembrane helix</keyword>
<dbReference type="InterPro" id="IPR014729">
    <property type="entry name" value="Rossmann-like_a/b/a_fold"/>
</dbReference>
<keyword evidence="1" id="KW-0472">Membrane</keyword>
<dbReference type="STRING" id="414703.SAMN04488125_11636"/>
<dbReference type="GO" id="GO:0043164">
    <property type="term" value="P:Gram-negative-bacterium-type cell wall biogenesis"/>
    <property type="evidence" value="ECO:0007669"/>
    <property type="project" value="TreeGrafter"/>
</dbReference>
<dbReference type="GO" id="GO:0005886">
    <property type="term" value="C:plasma membrane"/>
    <property type="evidence" value="ECO:0007669"/>
    <property type="project" value="TreeGrafter"/>
</dbReference>
<keyword evidence="4" id="KW-1185">Reference proteome</keyword>
<feature type="domain" description="DUF218" evidence="2">
    <location>
        <begin position="86"/>
        <end position="212"/>
    </location>
</feature>
<protein>
    <submittedName>
        <fullName evidence="3">Uncharacterized SAM-binding protein YcdF, DUF218 family</fullName>
    </submittedName>
</protein>
<dbReference type="Proteomes" id="UP000198804">
    <property type="component" value="Unassembled WGS sequence"/>
</dbReference>
<dbReference type="InterPro" id="IPR051599">
    <property type="entry name" value="Cell_Envelope_Assoc"/>
</dbReference>
<dbReference type="Pfam" id="PF02698">
    <property type="entry name" value="DUF218"/>
    <property type="match status" value="1"/>
</dbReference>
<dbReference type="PANTHER" id="PTHR30336:SF4">
    <property type="entry name" value="ENVELOPE BIOGENESIS FACTOR ELYC"/>
    <property type="match status" value="1"/>
</dbReference>
<name>A0A1I4I3N8_9HYPH</name>
<keyword evidence="1" id="KW-0812">Transmembrane</keyword>
<dbReference type="PANTHER" id="PTHR30336">
    <property type="entry name" value="INNER MEMBRANE PROTEIN, PROBABLE PERMEASE"/>
    <property type="match status" value="1"/>
</dbReference>
<gene>
    <name evidence="3" type="ORF">SAMN04488125_11636</name>
</gene>
<dbReference type="AlphaFoldDB" id="A0A1I4I3N8"/>
<reference evidence="4" key="1">
    <citation type="submission" date="2016-10" db="EMBL/GenBank/DDBJ databases">
        <authorList>
            <person name="Varghese N."/>
            <person name="Submissions S."/>
        </authorList>
    </citation>
    <scope>NUCLEOTIDE SEQUENCE [LARGE SCALE GENOMIC DNA]</scope>
    <source>
        <strain evidence="4">CGMCC 1.6474</strain>
    </source>
</reference>
<dbReference type="EMBL" id="FOSV01000016">
    <property type="protein sequence ID" value="SFL48747.1"/>
    <property type="molecule type" value="Genomic_DNA"/>
</dbReference>
<dbReference type="Gene3D" id="3.40.50.620">
    <property type="entry name" value="HUPs"/>
    <property type="match status" value="1"/>
</dbReference>
<dbReference type="GO" id="GO:0000270">
    <property type="term" value="P:peptidoglycan metabolic process"/>
    <property type="evidence" value="ECO:0007669"/>
    <property type="project" value="TreeGrafter"/>
</dbReference>
<organism evidence="3 4">
    <name type="scientific">Methylorubrum salsuginis</name>
    <dbReference type="NCBI Taxonomy" id="414703"/>
    <lineage>
        <taxon>Bacteria</taxon>
        <taxon>Pseudomonadati</taxon>
        <taxon>Pseudomonadota</taxon>
        <taxon>Alphaproteobacteria</taxon>
        <taxon>Hyphomicrobiales</taxon>
        <taxon>Methylobacteriaceae</taxon>
        <taxon>Methylorubrum</taxon>
    </lineage>
</organism>
<dbReference type="CDD" id="cd06259">
    <property type="entry name" value="YdcF-like"/>
    <property type="match status" value="1"/>
</dbReference>
<evidence type="ECO:0000256" key="1">
    <source>
        <dbReference type="SAM" id="Phobius"/>
    </source>
</evidence>
<dbReference type="InterPro" id="IPR003848">
    <property type="entry name" value="DUF218"/>
</dbReference>
<evidence type="ECO:0000313" key="4">
    <source>
        <dbReference type="Proteomes" id="UP000198804"/>
    </source>
</evidence>
<evidence type="ECO:0000313" key="3">
    <source>
        <dbReference type="EMBL" id="SFL48747.1"/>
    </source>
</evidence>